<organism evidence="4 5">
    <name type="scientific">Actinokineospora iranica</name>
    <dbReference type="NCBI Taxonomy" id="1271860"/>
    <lineage>
        <taxon>Bacteria</taxon>
        <taxon>Bacillati</taxon>
        <taxon>Actinomycetota</taxon>
        <taxon>Actinomycetes</taxon>
        <taxon>Pseudonocardiales</taxon>
        <taxon>Pseudonocardiaceae</taxon>
        <taxon>Actinokineospora</taxon>
    </lineage>
</organism>
<dbReference type="EMBL" id="FMZZ01000001">
    <property type="protein sequence ID" value="SDC07458.1"/>
    <property type="molecule type" value="Genomic_DNA"/>
</dbReference>
<feature type="domain" description="Thioesterase TesA-like" evidence="3">
    <location>
        <begin position="24"/>
        <end position="242"/>
    </location>
</feature>
<proteinExistence type="inferred from homology"/>
<evidence type="ECO:0000256" key="1">
    <source>
        <dbReference type="ARBA" id="ARBA00007169"/>
    </source>
</evidence>
<keyword evidence="5" id="KW-1185">Reference proteome</keyword>
<dbReference type="GO" id="GO:0008610">
    <property type="term" value="P:lipid biosynthetic process"/>
    <property type="evidence" value="ECO:0007669"/>
    <property type="project" value="TreeGrafter"/>
</dbReference>
<dbReference type="InterPro" id="IPR029058">
    <property type="entry name" value="AB_hydrolase_fold"/>
</dbReference>
<sequence>MLDAEPWIRRFPARVSPTTAWTVLFFPHSGASAGSYQRLAGHLSDTAATACVHYPGRAERRAEPLFTDLHLLADDVADAFTRARAEGPVLLFGHSMGAALAYEVVTRTADQRQVILAVSGHPAPCRLRLPDLSTPAAAAELIRSLGGGDTDLLDHPFLRQVFLPVIQADLVAHSRYRPKPGSTVHCPTIALMGTTDPLTTEPDMRAWEHHTTADLRLHTLPGGHFFTDQHTTKVAEILRSAMSPGLVRTPPDDL</sequence>
<dbReference type="SUPFAM" id="SSF53474">
    <property type="entry name" value="alpha/beta-Hydrolases"/>
    <property type="match status" value="1"/>
</dbReference>
<dbReference type="PANTHER" id="PTHR11487">
    <property type="entry name" value="THIOESTERASE"/>
    <property type="match status" value="1"/>
</dbReference>
<name>A0A1G6ILT4_9PSEU</name>
<reference evidence="5" key="1">
    <citation type="submission" date="2016-10" db="EMBL/GenBank/DDBJ databases">
        <authorList>
            <person name="Varghese N."/>
            <person name="Submissions S."/>
        </authorList>
    </citation>
    <scope>NUCLEOTIDE SEQUENCE [LARGE SCALE GENOMIC DNA]</scope>
    <source>
        <strain evidence="5">IBRC-M 10403</strain>
    </source>
</reference>
<dbReference type="PANTHER" id="PTHR11487:SF0">
    <property type="entry name" value="S-ACYL FATTY ACID SYNTHASE THIOESTERASE, MEDIUM CHAIN"/>
    <property type="match status" value="1"/>
</dbReference>
<protein>
    <submittedName>
        <fullName evidence="4">Surfactin synthase thioesterase subunit</fullName>
    </submittedName>
</protein>
<dbReference type="AlphaFoldDB" id="A0A1G6ILT4"/>
<evidence type="ECO:0000256" key="2">
    <source>
        <dbReference type="ARBA" id="ARBA00022801"/>
    </source>
</evidence>
<dbReference type="STRING" id="1271860.SAMN05216174_10110"/>
<evidence type="ECO:0000259" key="3">
    <source>
        <dbReference type="SMART" id="SM00824"/>
    </source>
</evidence>
<dbReference type="Proteomes" id="UP000199501">
    <property type="component" value="Unassembled WGS sequence"/>
</dbReference>
<keyword evidence="2" id="KW-0378">Hydrolase</keyword>
<dbReference type="SMART" id="SM00824">
    <property type="entry name" value="PKS_TE"/>
    <property type="match status" value="1"/>
</dbReference>
<dbReference type="Pfam" id="PF00975">
    <property type="entry name" value="Thioesterase"/>
    <property type="match status" value="1"/>
</dbReference>
<dbReference type="RefSeq" id="WP_091446735.1">
    <property type="nucleotide sequence ID" value="NZ_FMZZ01000001.1"/>
</dbReference>
<dbReference type="InterPro" id="IPR020802">
    <property type="entry name" value="TesA-like"/>
</dbReference>
<evidence type="ECO:0000313" key="4">
    <source>
        <dbReference type="EMBL" id="SDC07458.1"/>
    </source>
</evidence>
<gene>
    <name evidence="4" type="ORF">SAMN05216174_10110</name>
</gene>
<dbReference type="InterPro" id="IPR001031">
    <property type="entry name" value="Thioesterase"/>
</dbReference>
<accession>A0A1G6ILT4</accession>
<dbReference type="InterPro" id="IPR012223">
    <property type="entry name" value="TEII"/>
</dbReference>
<dbReference type="OrthoDB" id="8480037at2"/>
<dbReference type="Gene3D" id="3.40.50.1820">
    <property type="entry name" value="alpha/beta hydrolase"/>
    <property type="match status" value="1"/>
</dbReference>
<comment type="similarity">
    <text evidence="1">Belongs to the thioesterase family.</text>
</comment>
<evidence type="ECO:0000313" key="5">
    <source>
        <dbReference type="Proteomes" id="UP000199501"/>
    </source>
</evidence>
<dbReference type="GO" id="GO:0016787">
    <property type="term" value="F:hydrolase activity"/>
    <property type="evidence" value="ECO:0007669"/>
    <property type="project" value="UniProtKB-KW"/>
</dbReference>